<dbReference type="EMBL" id="LXHE01000014">
    <property type="protein sequence ID" value="OAV00240.1"/>
    <property type="molecule type" value="Genomic_DNA"/>
</dbReference>
<sequence length="55" mass="6387">MTYYHDPSSGQIAQVLSIDAHDIATVVIDQIKQKMPWHEFLQQFCSMATFKPSRF</sequence>
<dbReference type="AlphaFoldDB" id="A0A7Z1A3K6"/>
<evidence type="ECO:0000313" key="1">
    <source>
        <dbReference type="EMBL" id="OAV00240.1"/>
    </source>
</evidence>
<dbReference type="Proteomes" id="UP000078446">
    <property type="component" value="Unassembled WGS sequence"/>
</dbReference>
<dbReference type="RefSeq" id="WP_154806259.1">
    <property type="nucleotide sequence ID" value="NZ_LXHE01000014.1"/>
</dbReference>
<comment type="caution">
    <text evidence="1">The sequence shown here is derived from an EMBL/GenBank/DDBJ whole genome shotgun (WGS) entry which is preliminary data.</text>
</comment>
<accession>A0A7Z1A3K6</accession>
<protein>
    <submittedName>
        <fullName evidence="1">Uncharacterized protein</fullName>
    </submittedName>
</protein>
<evidence type="ECO:0000313" key="2">
    <source>
        <dbReference type="Proteomes" id="UP000078446"/>
    </source>
</evidence>
<proteinExistence type="predicted"/>
<organism evidence="1 2">
    <name type="scientific">Moraxella catarrhalis</name>
    <name type="common">Branhamella catarrhalis</name>
    <dbReference type="NCBI Taxonomy" id="480"/>
    <lineage>
        <taxon>Bacteria</taxon>
        <taxon>Pseudomonadati</taxon>
        <taxon>Pseudomonadota</taxon>
        <taxon>Gammaproteobacteria</taxon>
        <taxon>Moraxellales</taxon>
        <taxon>Moraxellaceae</taxon>
        <taxon>Moraxella</taxon>
    </lineage>
</organism>
<reference evidence="1 2" key="1">
    <citation type="journal article" date="2016" name="Genome Biol. Evol.">
        <title>Comparative Genomic Analyses of the Moraxella catarrhalis Serosensitive and Seroresistant Lineages Demonstrate Their Independent Evolution.</title>
        <authorList>
            <person name="Earl J.P."/>
            <person name="de Vries S.P."/>
            <person name="Ahmed A."/>
            <person name="Powell E."/>
            <person name="Schultz M.P."/>
            <person name="Hermans P.W."/>
            <person name="Hill D.J."/>
            <person name="Zhou Z."/>
            <person name="Constantinidou C.I."/>
            <person name="Hu F.Z."/>
            <person name="Bootsma H.J."/>
            <person name="Ehrlich G.D."/>
        </authorList>
    </citation>
    <scope>NUCLEOTIDE SEQUENCE [LARGE SCALE GENOMIC DNA]</scope>
    <source>
        <strain evidence="1 2">Z7574</strain>
    </source>
</reference>
<name>A0A7Z1A3K6_MORCA</name>
<gene>
    <name evidence="1" type="ORF">AO382_1390</name>
</gene>